<keyword evidence="10 13" id="KW-0408">Iron</keyword>
<evidence type="ECO:0000256" key="6">
    <source>
        <dbReference type="ARBA" id="ARBA00022723"/>
    </source>
</evidence>
<gene>
    <name evidence="15" type="primary">C6A14</name>
</gene>
<comment type="similarity">
    <text evidence="4 14">Belongs to the cytochrome P450 family.</text>
</comment>
<dbReference type="EMBL" id="GAKP01003817">
    <property type="protein sequence ID" value="JAC55135.1"/>
    <property type="molecule type" value="Transcribed_RNA"/>
</dbReference>
<evidence type="ECO:0000256" key="4">
    <source>
        <dbReference type="ARBA" id="ARBA00010617"/>
    </source>
</evidence>
<dbReference type="SUPFAM" id="SSF48264">
    <property type="entry name" value="Cytochrome P450"/>
    <property type="match status" value="1"/>
</dbReference>
<dbReference type="Gene3D" id="1.10.630.10">
    <property type="entry name" value="Cytochrome P450"/>
    <property type="match status" value="1"/>
</dbReference>
<dbReference type="InterPro" id="IPR017972">
    <property type="entry name" value="Cyt_P450_CS"/>
</dbReference>
<accession>A0A034WLW0</accession>
<dbReference type="CDD" id="cd11056">
    <property type="entry name" value="CYP6-like"/>
    <property type="match status" value="1"/>
</dbReference>
<dbReference type="GO" id="GO:0005506">
    <property type="term" value="F:iron ion binding"/>
    <property type="evidence" value="ECO:0007669"/>
    <property type="project" value="InterPro"/>
</dbReference>
<evidence type="ECO:0000256" key="9">
    <source>
        <dbReference type="ARBA" id="ARBA00023002"/>
    </source>
</evidence>
<name>A0A034WLW0_BACDO</name>
<sequence>MFVFLALLVAAFGLIVIALHRHYTYWQRRGVPQVRPRYVVGNIERAAGGQVQLRHFNQRLYETFKKGRPFVGMYIFFTRAALILNLDVIKDICISKFSNFQDRGVFSNPRDDPLTGHLFRLEGAQWRAMRNKLTPVFSSGNMKFMFPTVVKVGNELVRACHQAIGDSRQQCELELKELCARYTTDVIGTCAFGIECNSLLDPQAEFRRHGHAVFTEPRHSQLVQTFMLMNPDWARRLRLKFFPDHIIQFYIDVVRQTVELRQREHIKRNDFMDLLIGLKAEDERLALNSDGIDLSQGLTLHQMVSQAFVFFVAGFDTSSTTMSLCLYELALNVTIQEQVRAEIVRVLKEHNNQLTYEALNEMQYLDQAVDETLRKYPVVPYLVRKAKADYLVPNTNEVIEKGCLVVLPAHAIQHDEELYPEPDKFNPDRFKPELCRERHAAAYMPFGIGPRACIGLRFGKMQAKIGLINLLKHFKFSRSANTQVPLQFIERIFQITPASGIHLSVEPVDGVSQ</sequence>
<evidence type="ECO:0000256" key="2">
    <source>
        <dbReference type="ARBA" id="ARBA00004174"/>
    </source>
</evidence>
<dbReference type="GO" id="GO:0020037">
    <property type="term" value="F:heme binding"/>
    <property type="evidence" value="ECO:0007669"/>
    <property type="project" value="InterPro"/>
</dbReference>
<dbReference type="GO" id="GO:0004497">
    <property type="term" value="F:monooxygenase activity"/>
    <property type="evidence" value="ECO:0007669"/>
    <property type="project" value="UniProtKB-KW"/>
</dbReference>
<dbReference type="InterPro" id="IPR002401">
    <property type="entry name" value="Cyt_P450_E_grp-I"/>
</dbReference>
<reference evidence="15" key="1">
    <citation type="journal article" date="2014" name="BMC Genomics">
        <title>Characterizing the developmental transcriptome of the oriental fruit fly, Bactrocera dorsalis (Diptera: Tephritidae) through comparative genomic analysis with Drosophila melanogaster utilizing modENCODE datasets.</title>
        <authorList>
            <person name="Geib S.M."/>
            <person name="Calla B."/>
            <person name="Hall B."/>
            <person name="Hou S."/>
            <person name="Manoukis N.C."/>
        </authorList>
    </citation>
    <scope>NUCLEOTIDE SEQUENCE</scope>
    <source>
        <strain evidence="15">Punador</strain>
    </source>
</reference>
<keyword evidence="11 14" id="KW-0503">Monooxygenase</keyword>
<proteinExistence type="inferred from homology"/>
<evidence type="ECO:0000256" key="5">
    <source>
        <dbReference type="ARBA" id="ARBA00022617"/>
    </source>
</evidence>
<evidence type="ECO:0000313" key="15">
    <source>
        <dbReference type="EMBL" id="JAC55135.1"/>
    </source>
</evidence>
<evidence type="ECO:0000256" key="12">
    <source>
        <dbReference type="ARBA" id="ARBA00023136"/>
    </source>
</evidence>
<dbReference type="PROSITE" id="PS00086">
    <property type="entry name" value="CYTOCHROME_P450"/>
    <property type="match status" value="1"/>
</dbReference>
<dbReference type="Pfam" id="PF00067">
    <property type="entry name" value="p450"/>
    <property type="match status" value="1"/>
</dbReference>
<dbReference type="InterPro" id="IPR050476">
    <property type="entry name" value="Insect_CytP450_Detox"/>
</dbReference>
<keyword evidence="7" id="KW-0256">Endoplasmic reticulum</keyword>
<evidence type="ECO:0000256" key="8">
    <source>
        <dbReference type="ARBA" id="ARBA00022848"/>
    </source>
</evidence>
<keyword evidence="9 14" id="KW-0560">Oxidoreductase</keyword>
<evidence type="ECO:0000256" key="3">
    <source>
        <dbReference type="ARBA" id="ARBA00004406"/>
    </source>
</evidence>
<dbReference type="GO" id="GO:0016705">
    <property type="term" value="F:oxidoreductase activity, acting on paired donors, with incorporation or reduction of molecular oxygen"/>
    <property type="evidence" value="ECO:0007669"/>
    <property type="project" value="InterPro"/>
</dbReference>
<dbReference type="AlphaFoldDB" id="A0A034WLW0"/>
<keyword evidence="5 13" id="KW-0349">Heme</keyword>
<dbReference type="PRINTS" id="PR00385">
    <property type="entry name" value="P450"/>
</dbReference>
<evidence type="ECO:0000256" key="14">
    <source>
        <dbReference type="RuleBase" id="RU000461"/>
    </source>
</evidence>
<dbReference type="PRINTS" id="PR00463">
    <property type="entry name" value="EP450I"/>
</dbReference>
<keyword evidence="12" id="KW-0472">Membrane</keyword>
<keyword evidence="8" id="KW-0492">Microsome</keyword>
<dbReference type="FunFam" id="1.10.630.10:FF:000042">
    <property type="entry name" value="Cytochrome P450"/>
    <property type="match status" value="1"/>
</dbReference>
<feature type="binding site" description="axial binding residue" evidence="13">
    <location>
        <position position="453"/>
    </location>
    <ligand>
        <name>heme</name>
        <dbReference type="ChEBI" id="CHEBI:30413"/>
    </ligand>
    <ligandPart>
        <name>Fe</name>
        <dbReference type="ChEBI" id="CHEBI:18248"/>
    </ligandPart>
</feature>
<comment type="subcellular location">
    <subcellularLocation>
        <location evidence="3">Endoplasmic reticulum membrane</location>
        <topology evidence="3">Peripheral membrane protein</topology>
    </subcellularLocation>
    <subcellularLocation>
        <location evidence="2">Microsome membrane</location>
        <topology evidence="2">Peripheral membrane protein</topology>
    </subcellularLocation>
</comment>
<organism evidence="15">
    <name type="scientific">Bactrocera dorsalis</name>
    <name type="common">Oriental fruit fly</name>
    <name type="synonym">Dacus dorsalis</name>
    <dbReference type="NCBI Taxonomy" id="27457"/>
    <lineage>
        <taxon>Eukaryota</taxon>
        <taxon>Metazoa</taxon>
        <taxon>Ecdysozoa</taxon>
        <taxon>Arthropoda</taxon>
        <taxon>Hexapoda</taxon>
        <taxon>Insecta</taxon>
        <taxon>Pterygota</taxon>
        <taxon>Neoptera</taxon>
        <taxon>Endopterygota</taxon>
        <taxon>Diptera</taxon>
        <taxon>Brachycera</taxon>
        <taxon>Muscomorpha</taxon>
        <taxon>Tephritoidea</taxon>
        <taxon>Tephritidae</taxon>
        <taxon>Bactrocera</taxon>
        <taxon>Bactrocera</taxon>
    </lineage>
</organism>
<evidence type="ECO:0000256" key="13">
    <source>
        <dbReference type="PIRSR" id="PIRSR602401-1"/>
    </source>
</evidence>
<protein>
    <submittedName>
        <fullName evidence="15">Putative cytochrome P450 6a14</fullName>
    </submittedName>
</protein>
<dbReference type="PANTHER" id="PTHR24292:SF100">
    <property type="entry name" value="CYTOCHROME P450 6A16, ISOFORM B-RELATED"/>
    <property type="match status" value="1"/>
</dbReference>
<dbReference type="GO" id="GO:0005789">
    <property type="term" value="C:endoplasmic reticulum membrane"/>
    <property type="evidence" value="ECO:0007669"/>
    <property type="project" value="UniProtKB-SubCell"/>
</dbReference>
<evidence type="ECO:0000256" key="10">
    <source>
        <dbReference type="ARBA" id="ARBA00023004"/>
    </source>
</evidence>
<keyword evidence="6 13" id="KW-0479">Metal-binding</keyword>
<evidence type="ECO:0000256" key="11">
    <source>
        <dbReference type="ARBA" id="ARBA00023033"/>
    </source>
</evidence>
<dbReference type="PANTHER" id="PTHR24292">
    <property type="entry name" value="CYTOCHROME P450"/>
    <property type="match status" value="1"/>
</dbReference>
<dbReference type="OrthoDB" id="2789670at2759"/>
<evidence type="ECO:0000256" key="7">
    <source>
        <dbReference type="ARBA" id="ARBA00022824"/>
    </source>
</evidence>
<evidence type="ECO:0000256" key="1">
    <source>
        <dbReference type="ARBA" id="ARBA00001971"/>
    </source>
</evidence>
<dbReference type="InterPro" id="IPR036396">
    <property type="entry name" value="Cyt_P450_sf"/>
</dbReference>
<comment type="cofactor">
    <cofactor evidence="1 13">
        <name>heme</name>
        <dbReference type="ChEBI" id="CHEBI:30413"/>
    </cofactor>
</comment>
<dbReference type="InterPro" id="IPR001128">
    <property type="entry name" value="Cyt_P450"/>
</dbReference>